<dbReference type="SUPFAM" id="SSF103473">
    <property type="entry name" value="MFS general substrate transporter"/>
    <property type="match status" value="1"/>
</dbReference>
<feature type="transmembrane region" description="Helical" evidence="10">
    <location>
        <begin position="111"/>
        <end position="131"/>
    </location>
</feature>
<reference evidence="12 13" key="1">
    <citation type="submission" date="2019-12" db="EMBL/GenBank/DDBJ databases">
        <title>Complete genome sequence of Algicella marina strain 9Alg 56(T) isolated from the red alga Tichocarpus crinitus.</title>
        <authorList>
            <person name="Kim S.-G."/>
            <person name="Nedashkovskaya O.I."/>
        </authorList>
    </citation>
    <scope>NUCLEOTIDE SEQUENCE [LARGE SCALE GENOMIC DNA]</scope>
    <source>
        <strain evidence="12 13">9Alg 56</strain>
    </source>
</reference>
<dbReference type="PROSITE" id="PS50850">
    <property type="entry name" value="MFS"/>
    <property type="match status" value="1"/>
</dbReference>
<evidence type="ECO:0000256" key="4">
    <source>
        <dbReference type="ARBA" id="ARBA00007520"/>
    </source>
</evidence>
<gene>
    <name evidence="12" type="ORF">GO499_18690</name>
</gene>
<dbReference type="InterPro" id="IPR005829">
    <property type="entry name" value="Sugar_transporter_CS"/>
</dbReference>
<name>A0A6P1TA39_9RHOB</name>
<keyword evidence="6" id="KW-1003">Cell membrane</keyword>
<feature type="transmembrane region" description="Helical" evidence="10">
    <location>
        <begin position="143"/>
        <end position="165"/>
    </location>
</feature>
<feature type="transmembrane region" description="Helical" evidence="10">
    <location>
        <begin position="378"/>
        <end position="399"/>
    </location>
</feature>
<feature type="transmembrane region" description="Helical" evidence="10">
    <location>
        <begin position="53"/>
        <end position="74"/>
    </location>
</feature>
<dbReference type="GO" id="GO:0042910">
    <property type="term" value="F:xenobiotic transmembrane transporter activity"/>
    <property type="evidence" value="ECO:0007669"/>
    <property type="project" value="InterPro"/>
</dbReference>
<feature type="transmembrane region" description="Helical" evidence="10">
    <location>
        <begin position="316"/>
        <end position="338"/>
    </location>
</feature>
<feature type="transmembrane region" description="Helical" evidence="10">
    <location>
        <begin position="86"/>
        <end position="105"/>
    </location>
</feature>
<dbReference type="InterPro" id="IPR001958">
    <property type="entry name" value="Tet-R_TetA/multi-R_MdtG-like"/>
</dbReference>
<feature type="transmembrane region" description="Helical" evidence="10">
    <location>
        <begin position="21"/>
        <end position="41"/>
    </location>
</feature>
<evidence type="ECO:0000259" key="11">
    <source>
        <dbReference type="PROSITE" id="PS50850"/>
    </source>
</evidence>
<sequence>MDSPSAPVSGRWMNRSSPPHITTLVLIAGLAALNMNIILPSLPSMAVYFEADYALVALSISAYLGVTGVLQLFVGPLSDRFGRRPVMLVSLIVFGLATIGTLAAQTITTFLIFRLVQAAIATGLVLSRAVVRDIVGTDRAASMIGWVTMGMSLVPMVGPVLGGALDEMFGFHASFALTLAFGVIVGLIVYFDMGETNHNRSASITAQFRQYPDLVTSLRFWGYTLVATFASGAFFAFLGGGPYVATEVLHISPASLGLYFGIIAFGYMIGNFLSGVFSEKVGVNRMMLSGSIIAVAGMSFSLCLFLAGVFHPISLFGPMLFVGLGNGLTLPSANAGMVSVRPHLAGSASGLGGAVMIGGGAGLSAITGALLGPDTGPYPLLFMMLGSSFLSMLVSVYVIHVARIRAASANATSQAQHET</sequence>
<accession>A0A6P1TA39</accession>
<evidence type="ECO:0000313" key="13">
    <source>
        <dbReference type="Proteomes" id="UP000464495"/>
    </source>
</evidence>
<dbReference type="GO" id="GO:0005886">
    <property type="term" value="C:plasma membrane"/>
    <property type="evidence" value="ECO:0007669"/>
    <property type="project" value="UniProtKB-SubCell"/>
</dbReference>
<dbReference type="PRINTS" id="PR01035">
    <property type="entry name" value="TCRTETA"/>
</dbReference>
<feature type="transmembrane region" description="Helical" evidence="10">
    <location>
        <begin position="171"/>
        <end position="191"/>
    </location>
</feature>
<dbReference type="InterPro" id="IPR011701">
    <property type="entry name" value="MFS"/>
</dbReference>
<feature type="domain" description="Major facilitator superfamily (MFS) profile" evidence="11">
    <location>
        <begin position="20"/>
        <end position="403"/>
    </location>
</feature>
<dbReference type="KEGG" id="amaq:GO499_18690"/>
<dbReference type="CDD" id="cd17320">
    <property type="entry name" value="MFS_MdfA_MDR_like"/>
    <property type="match status" value="1"/>
</dbReference>
<evidence type="ECO:0000256" key="3">
    <source>
        <dbReference type="ARBA" id="ARBA00006236"/>
    </source>
</evidence>
<keyword evidence="10" id="KW-0997">Cell inner membrane</keyword>
<keyword evidence="7 10" id="KW-0812">Transmembrane</keyword>
<comment type="similarity">
    <text evidence="4">Belongs to the major facilitator superfamily. TCR/Tet family.</text>
</comment>
<comment type="similarity">
    <text evidence="3 10">Belongs to the major facilitator superfamily. Bcr/CmlA family.</text>
</comment>
<evidence type="ECO:0000313" key="12">
    <source>
        <dbReference type="EMBL" id="QHQ37502.1"/>
    </source>
</evidence>
<feature type="transmembrane region" description="Helical" evidence="10">
    <location>
        <begin position="220"/>
        <end position="244"/>
    </location>
</feature>
<evidence type="ECO:0000256" key="9">
    <source>
        <dbReference type="ARBA" id="ARBA00023136"/>
    </source>
</evidence>
<organism evidence="12 13">
    <name type="scientific">Algicella marina</name>
    <dbReference type="NCBI Taxonomy" id="2683284"/>
    <lineage>
        <taxon>Bacteria</taxon>
        <taxon>Pseudomonadati</taxon>
        <taxon>Pseudomonadota</taxon>
        <taxon>Alphaproteobacteria</taxon>
        <taxon>Rhodobacterales</taxon>
        <taxon>Paracoccaceae</taxon>
        <taxon>Algicella</taxon>
    </lineage>
</organism>
<evidence type="ECO:0000256" key="10">
    <source>
        <dbReference type="RuleBase" id="RU365088"/>
    </source>
</evidence>
<evidence type="ECO:0000256" key="8">
    <source>
        <dbReference type="ARBA" id="ARBA00022989"/>
    </source>
</evidence>
<keyword evidence="8 10" id="KW-1133">Transmembrane helix</keyword>
<evidence type="ECO:0000256" key="6">
    <source>
        <dbReference type="ARBA" id="ARBA00022475"/>
    </source>
</evidence>
<dbReference type="GO" id="GO:0015385">
    <property type="term" value="F:sodium:proton antiporter activity"/>
    <property type="evidence" value="ECO:0007669"/>
    <property type="project" value="TreeGrafter"/>
</dbReference>
<keyword evidence="9 10" id="KW-0472">Membrane</keyword>
<feature type="transmembrane region" description="Helical" evidence="10">
    <location>
        <begin position="350"/>
        <end position="372"/>
    </location>
</feature>
<dbReference type="Proteomes" id="UP000464495">
    <property type="component" value="Chromosome"/>
</dbReference>
<dbReference type="Gene3D" id="1.20.1720.10">
    <property type="entry name" value="Multidrug resistance protein D"/>
    <property type="match status" value="1"/>
</dbReference>
<evidence type="ECO:0000256" key="1">
    <source>
        <dbReference type="ARBA" id="ARBA00003279"/>
    </source>
</evidence>
<dbReference type="PANTHER" id="PTHR23502">
    <property type="entry name" value="MAJOR FACILITATOR SUPERFAMILY"/>
    <property type="match status" value="1"/>
</dbReference>
<comment type="function">
    <text evidence="1">Resistance to tetracycline by an active tetracycline efflux. This is an energy-dependent process that decreases the accumulation of the antibiotic in whole cells. This protein functions as a metal-tetracycline/H(+) antiporter.</text>
</comment>
<protein>
    <recommendedName>
        <fullName evidence="10">Bcr/CflA family efflux transporter</fullName>
    </recommendedName>
</protein>
<dbReference type="Pfam" id="PF07690">
    <property type="entry name" value="MFS_1"/>
    <property type="match status" value="1"/>
</dbReference>
<feature type="transmembrane region" description="Helical" evidence="10">
    <location>
        <begin position="288"/>
        <end position="310"/>
    </location>
</feature>
<dbReference type="PANTHER" id="PTHR23502:SF132">
    <property type="entry name" value="POLYAMINE TRANSPORTER 2-RELATED"/>
    <property type="match status" value="1"/>
</dbReference>
<dbReference type="InterPro" id="IPR036259">
    <property type="entry name" value="MFS_trans_sf"/>
</dbReference>
<dbReference type="AlphaFoldDB" id="A0A6P1TA39"/>
<keyword evidence="5 10" id="KW-0813">Transport</keyword>
<feature type="transmembrane region" description="Helical" evidence="10">
    <location>
        <begin position="256"/>
        <end position="276"/>
    </location>
</feature>
<dbReference type="EMBL" id="CP046620">
    <property type="protein sequence ID" value="QHQ37502.1"/>
    <property type="molecule type" value="Genomic_DNA"/>
</dbReference>
<proteinExistence type="inferred from homology"/>
<evidence type="ECO:0000256" key="2">
    <source>
        <dbReference type="ARBA" id="ARBA00004651"/>
    </source>
</evidence>
<evidence type="ECO:0000256" key="5">
    <source>
        <dbReference type="ARBA" id="ARBA00022448"/>
    </source>
</evidence>
<keyword evidence="13" id="KW-1185">Reference proteome</keyword>
<dbReference type="InterPro" id="IPR020846">
    <property type="entry name" value="MFS_dom"/>
</dbReference>
<evidence type="ECO:0000256" key="7">
    <source>
        <dbReference type="ARBA" id="ARBA00022692"/>
    </source>
</evidence>
<dbReference type="InterPro" id="IPR004812">
    <property type="entry name" value="Efflux_drug-R_Bcr/CmlA"/>
</dbReference>
<dbReference type="GO" id="GO:1990961">
    <property type="term" value="P:xenobiotic detoxification by transmembrane export across the plasma membrane"/>
    <property type="evidence" value="ECO:0007669"/>
    <property type="project" value="InterPro"/>
</dbReference>
<dbReference type="PROSITE" id="PS00216">
    <property type="entry name" value="SUGAR_TRANSPORT_1"/>
    <property type="match status" value="1"/>
</dbReference>
<dbReference type="NCBIfam" id="TIGR00710">
    <property type="entry name" value="efflux_Bcr_CflA"/>
    <property type="match status" value="1"/>
</dbReference>
<comment type="subcellular location">
    <subcellularLocation>
        <location evidence="10">Cell inner membrane</location>
        <topology evidence="10">Multi-pass membrane protein</topology>
    </subcellularLocation>
    <subcellularLocation>
        <location evidence="2">Cell membrane</location>
        <topology evidence="2">Multi-pass membrane protein</topology>
    </subcellularLocation>
</comment>